<comment type="caution">
    <text evidence="1">The sequence shown here is derived from an EMBL/GenBank/DDBJ whole genome shotgun (WGS) entry which is preliminary data.</text>
</comment>
<accession>A0ACC3MWC0</accession>
<reference evidence="1" key="1">
    <citation type="submission" date="2023-07" db="EMBL/GenBank/DDBJ databases">
        <title>Black Yeasts Isolated from many extreme environments.</title>
        <authorList>
            <person name="Coleine C."/>
            <person name="Stajich J.E."/>
            <person name="Selbmann L."/>
        </authorList>
    </citation>
    <scope>NUCLEOTIDE SEQUENCE</scope>
    <source>
        <strain evidence="1">CCFEE 5714</strain>
    </source>
</reference>
<evidence type="ECO:0000313" key="1">
    <source>
        <dbReference type="EMBL" id="KAK3704185.1"/>
    </source>
</evidence>
<evidence type="ECO:0000313" key="2">
    <source>
        <dbReference type="Proteomes" id="UP001281147"/>
    </source>
</evidence>
<sequence>MATTPAACASCVFGAAQTNLLSFSAHVVETITVSVIPHLTLFTNGSSTVNYESITQTETDFVGSVSGVAKTFDREDEITWTVGDATLTYPTTYVQYLAFEGAAANTIDETCVDPSSTAGIELPTARSSAPFIYPLEANATSALLPAPLLEYLDQIPLVQSQLNTVPLTECAGLDYTYTPATTASSETISYHLVSSSSQPAKSTSSTPAADASSSSFPTYSGSGSGNFTRSHGQPYPNLPQNTLRPSVDGSPTRATTATSDFVIATTPSARASSTAAFTISEAASPSASPPAPGYTTPMSTIEHTTAFVIQPITGPTITTTQSGAQPISEEGGKGPGEYQHITKDHSNEQGVPADVTSGGDSQPTPGPHDESPEGEEGGPNHHDDNGGEHGPTGAGEHHGGDVTPTVYRGGDTEVTAKPDGAVVYSGHTVRPGHSITFGSGPSRTVVALHTKGRLPHLVVGGSTYDAVPVTSSHVEAAVVHMNGHTITAVRSGKSVIIAEGDLTTTVPAGREVTFEGQTIRVPSHGSSVVVNGEHAPLTAADSSQAVVTAGGHTFTAVDVGSSVVLKDGSSTITVKEGSQTEFEDQTVSVGPSDSGFVVVNGKTTSLSAAAATTSSEAIITAGGYTITAIDKAGSVVLEDASSTVTVKDGRKVTFDGQTISIPRSGSVVVANGKTTSFSAVAESSTTSSSSTTANLGAYITGGLSGGATGSEDKPPENSTNGAASAGLHVITVIGAAVVCLLSALALL</sequence>
<dbReference type="Proteomes" id="UP001281147">
    <property type="component" value="Unassembled WGS sequence"/>
</dbReference>
<dbReference type="EMBL" id="JAUTXU010000142">
    <property type="protein sequence ID" value="KAK3704185.1"/>
    <property type="molecule type" value="Genomic_DNA"/>
</dbReference>
<protein>
    <submittedName>
        <fullName evidence="1">Uncharacterized protein</fullName>
    </submittedName>
</protein>
<organism evidence="1 2">
    <name type="scientific">Vermiconidia calcicola</name>
    <dbReference type="NCBI Taxonomy" id="1690605"/>
    <lineage>
        <taxon>Eukaryota</taxon>
        <taxon>Fungi</taxon>
        <taxon>Dikarya</taxon>
        <taxon>Ascomycota</taxon>
        <taxon>Pezizomycotina</taxon>
        <taxon>Dothideomycetes</taxon>
        <taxon>Dothideomycetidae</taxon>
        <taxon>Mycosphaerellales</taxon>
        <taxon>Extremaceae</taxon>
        <taxon>Vermiconidia</taxon>
    </lineage>
</organism>
<proteinExistence type="predicted"/>
<gene>
    <name evidence="1" type="ORF">LTR37_014025</name>
</gene>
<keyword evidence="2" id="KW-1185">Reference proteome</keyword>
<name>A0ACC3MWC0_9PEZI</name>